<dbReference type="InterPro" id="IPR034652">
    <property type="entry name" value="SRP68-RBD"/>
</dbReference>
<gene>
    <name evidence="13" type="ORF">B4U80_00527</name>
</gene>
<dbReference type="Proteomes" id="UP000288716">
    <property type="component" value="Unassembled WGS sequence"/>
</dbReference>
<evidence type="ECO:0000256" key="2">
    <source>
        <dbReference type="ARBA" id="ARBA00004496"/>
    </source>
</evidence>
<evidence type="ECO:0000256" key="8">
    <source>
        <dbReference type="ARBA" id="ARBA00023135"/>
    </source>
</evidence>
<keyword evidence="9" id="KW-0539">Nucleus</keyword>
<dbReference type="GO" id="GO:0005730">
    <property type="term" value="C:nucleolus"/>
    <property type="evidence" value="ECO:0007669"/>
    <property type="project" value="UniProtKB-SubCell"/>
</dbReference>
<dbReference type="GO" id="GO:0006614">
    <property type="term" value="P:SRP-dependent cotranslational protein targeting to membrane"/>
    <property type="evidence" value="ECO:0007669"/>
    <property type="project" value="InterPro"/>
</dbReference>
<dbReference type="GO" id="GO:0005783">
    <property type="term" value="C:endoplasmic reticulum"/>
    <property type="evidence" value="ECO:0007669"/>
    <property type="project" value="UniProtKB-SubCell"/>
</dbReference>
<proteinExistence type="inferred from homology"/>
<keyword evidence="14" id="KW-1185">Reference proteome</keyword>
<evidence type="ECO:0000256" key="1">
    <source>
        <dbReference type="ARBA" id="ARBA00004240"/>
    </source>
</evidence>
<evidence type="ECO:0000313" key="13">
    <source>
        <dbReference type="EMBL" id="RWS21179.1"/>
    </source>
</evidence>
<organism evidence="13 14">
    <name type="scientific">Leptotrombidium deliense</name>
    <dbReference type="NCBI Taxonomy" id="299467"/>
    <lineage>
        <taxon>Eukaryota</taxon>
        <taxon>Metazoa</taxon>
        <taxon>Ecdysozoa</taxon>
        <taxon>Arthropoda</taxon>
        <taxon>Chelicerata</taxon>
        <taxon>Arachnida</taxon>
        <taxon>Acari</taxon>
        <taxon>Acariformes</taxon>
        <taxon>Trombidiformes</taxon>
        <taxon>Prostigmata</taxon>
        <taxon>Anystina</taxon>
        <taxon>Parasitengona</taxon>
        <taxon>Trombiculoidea</taxon>
        <taxon>Trombiculidae</taxon>
        <taxon>Leptotrombidium</taxon>
    </lineage>
</organism>
<dbReference type="Gene3D" id="1.10.3450.40">
    <property type="entry name" value="Signal recognition particle, SRP68 subunit, RNA-binding domain"/>
    <property type="match status" value="1"/>
</dbReference>
<dbReference type="EMBL" id="NCKV01013330">
    <property type="protein sequence ID" value="RWS21179.1"/>
    <property type="molecule type" value="Genomic_DNA"/>
</dbReference>
<dbReference type="Pfam" id="PF16969">
    <property type="entry name" value="SRP68"/>
    <property type="match status" value="2"/>
</dbReference>
<evidence type="ECO:0000256" key="10">
    <source>
        <dbReference type="ARBA" id="ARBA00023274"/>
    </source>
</evidence>
<dbReference type="GO" id="GO:0005786">
    <property type="term" value="C:signal recognition particle, endoplasmic reticulum targeting"/>
    <property type="evidence" value="ECO:0007669"/>
    <property type="project" value="UniProtKB-KW"/>
</dbReference>
<evidence type="ECO:0000256" key="3">
    <source>
        <dbReference type="ARBA" id="ARBA00004604"/>
    </source>
</evidence>
<reference evidence="13 14" key="1">
    <citation type="journal article" date="2018" name="Gigascience">
        <title>Genomes of trombidid mites reveal novel predicted allergens and laterally-transferred genes associated with secondary metabolism.</title>
        <authorList>
            <person name="Dong X."/>
            <person name="Chaisiri K."/>
            <person name="Xia D."/>
            <person name="Armstrong S.D."/>
            <person name="Fang Y."/>
            <person name="Donnelly M.J."/>
            <person name="Kadowaki T."/>
            <person name="McGarry J.W."/>
            <person name="Darby A.C."/>
            <person name="Makepeace B.L."/>
        </authorList>
    </citation>
    <scope>NUCLEOTIDE SEQUENCE [LARGE SCALE GENOMIC DNA]</scope>
    <source>
        <strain evidence="13">UoL-UT</strain>
    </source>
</reference>
<dbReference type="OrthoDB" id="10255118at2759"/>
<feature type="non-terminal residue" evidence="13">
    <location>
        <position position="523"/>
    </location>
</feature>
<dbReference type="CDD" id="cd15481">
    <property type="entry name" value="SRP68-RBD"/>
    <property type="match status" value="1"/>
</dbReference>
<comment type="caution">
    <text evidence="13">The sequence shown here is derived from an EMBL/GenBank/DDBJ whole genome shotgun (WGS) entry which is preliminary data.</text>
</comment>
<dbReference type="FunFam" id="1.10.3450.40:FF:000001">
    <property type="entry name" value="Signal recognition particle subunit SRP68"/>
    <property type="match status" value="1"/>
</dbReference>
<keyword evidence="8" id="KW-0733">Signal recognition particle</keyword>
<dbReference type="GO" id="GO:0005829">
    <property type="term" value="C:cytosol"/>
    <property type="evidence" value="ECO:0007669"/>
    <property type="project" value="UniProtKB-ARBA"/>
</dbReference>
<evidence type="ECO:0000256" key="6">
    <source>
        <dbReference type="ARBA" id="ARBA00022824"/>
    </source>
</evidence>
<evidence type="ECO:0000256" key="9">
    <source>
        <dbReference type="ARBA" id="ARBA00023242"/>
    </source>
</evidence>
<dbReference type="VEuPathDB" id="VectorBase:LDEU010861"/>
<protein>
    <recommendedName>
        <fullName evidence="11">Signal recognition particle subunit SRP68</fullName>
    </recommendedName>
    <alternativeName>
        <fullName evidence="12">Signal recognition particle 68 kDa protein</fullName>
    </alternativeName>
</protein>
<evidence type="ECO:0000256" key="4">
    <source>
        <dbReference type="ARBA" id="ARBA00009352"/>
    </source>
</evidence>
<keyword evidence="5" id="KW-0963">Cytoplasm</keyword>
<dbReference type="GO" id="GO:0005047">
    <property type="term" value="F:signal recognition particle binding"/>
    <property type="evidence" value="ECO:0007669"/>
    <property type="project" value="InterPro"/>
</dbReference>
<name>A0A443S0Y0_9ACAR</name>
<dbReference type="GO" id="GO:0030942">
    <property type="term" value="F:endoplasmic reticulum signal peptide binding"/>
    <property type="evidence" value="ECO:0007669"/>
    <property type="project" value="InterPro"/>
</dbReference>
<keyword evidence="10" id="KW-0687">Ribonucleoprotein</keyword>
<evidence type="ECO:0000256" key="7">
    <source>
        <dbReference type="ARBA" id="ARBA00022884"/>
    </source>
</evidence>
<evidence type="ECO:0000256" key="12">
    <source>
        <dbReference type="ARBA" id="ARBA00083741"/>
    </source>
</evidence>
<evidence type="ECO:0000256" key="5">
    <source>
        <dbReference type="ARBA" id="ARBA00022490"/>
    </source>
</evidence>
<keyword evidence="7" id="KW-0694">RNA-binding</keyword>
<dbReference type="GO" id="GO:0008312">
    <property type="term" value="F:7S RNA binding"/>
    <property type="evidence" value="ECO:0007669"/>
    <property type="project" value="InterPro"/>
</dbReference>
<evidence type="ECO:0000313" key="14">
    <source>
        <dbReference type="Proteomes" id="UP000288716"/>
    </source>
</evidence>
<comment type="subcellular location">
    <subcellularLocation>
        <location evidence="2">Cytoplasm</location>
    </subcellularLocation>
    <subcellularLocation>
        <location evidence="1">Endoplasmic reticulum</location>
    </subcellularLocation>
    <subcellularLocation>
        <location evidence="3">Nucleus</location>
        <location evidence="3">Nucleolus</location>
    </subcellularLocation>
</comment>
<dbReference type="InterPro" id="IPR026258">
    <property type="entry name" value="SRP68"/>
</dbReference>
<evidence type="ECO:0000256" key="11">
    <source>
        <dbReference type="ARBA" id="ARBA00029498"/>
    </source>
</evidence>
<sequence length="523" mass="60601">MSGNNEKEVFVSHKDSISLESKFHFNQVIKDAQSQHGLKHGDYHRYRGYCSRRLRRVRKSLGFIQSSGSKSKSTFHSKNVTNEMVFEASKNKKDPLRYLFIPLMSAERAWSYAMALKQEANTEPRKRFHLTRRLYKAVKYAQELEKICNDEPTKCDARTKLESQAYSAYLNGIYYFETENWKKAQEFLKRADAIYVKLCQAINDDEASTPYRQRIDELKPTLRYCAFNIGEQGVGAQDFIDKLKSEAPEVEDEFLASKLDQLIVQTREKQAVTLSEVVWLGKSITVKQEKVRAFLLSVQEIESLESPKVSQLEKLLFECRDCIQVLRDNNLEKSALYCYLLYLRLHLTCRRNLQLVKNSHNSSDLIRLYETIITSLTEVKSLPLDQYFAVDEGLETFMNEIDAQIVAYKAYRCFHIGNISKLTWKESVALLHRSSEYCSQLSNNKYLKEYVTQFLVNQQSMVDELKQLQAKAEAQKFTIYANSLMTDDSQQKTNESKGPIKPLIERLDEYVEDNSLASGNATL</sequence>
<keyword evidence="6" id="KW-0256">Endoplasmic reticulum</keyword>
<accession>A0A443S0Y0</accession>
<dbReference type="AlphaFoldDB" id="A0A443S0Y0"/>
<dbReference type="PIRSF" id="PIRSF038995">
    <property type="entry name" value="SRP68"/>
    <property type="match status" value="1"/>
</dbReference>
<dbReference type="PANTHER" id="PTHR12860:SF0">
    <property type="entry name" value="SIGNAL RECOGNITION PARTICLE SUBUNIT SRP68"/>
    <property type="match status" value="1"/>
</dbReference>
<dbReference type="InterPro" id="IPR038253">
    <property type="entry name" value="SRP68_N_sf"/>
</dbReference>
<dbReference type="PANTHER" id="PTHR12860">
    <property type="entry name" value="SIGNAL RECOGNITION PARTICLE 68 KDA PROTEIN"/>
    <property type="match status" value="1"/>
</dbReference>
<dbReference type="STRING" id="299467.A0A443S0Y0"/>
<comment type="similarity">
    <text evidence="4">Belongs to the SRP68 family.</text>
</comment>